<dbReference type="AlphaFoldDB" id="A0A3N4IS57"/>
<dbReference type="InterPro" id="IPR000569">
    <property type="entry name" value="HECT_dom"/>
</dbReference>
<evidence type="ECO:0000256" key="1">
    <source>
        <dbReference type="ARBA" id="ARBA00000885"/>
    </source>
</evidence>
<dbReference type="Gene3D" id="3.30.2410.10">
    <property type="entry name" value="Hect, E3 ligase catalytic domain"/>
    <property type="match status" value="1"/>
</dbReference>
<feature type="compositionally biased region" description="Basic and acidic residues" evidence="6">
    <location>
        <begin position="327"/>
        <end position="342"/>
    </location>
</feature>
<feature type="region of interest" description="Disordered" evidence="6">
    <location>
        <begin position="544"/>
        <end position="564"/>
    </location>
</feature>
<feature type="compositionally biased region" description="Polar residues" evidence="6">
    <location>
        <begin position="1"/>
        <end position="11"/>
    </location>
</feature>
<name>A0A3N4IS57_ASCIM</name>
<feature type="region of interest" description="Disordered" evidence="6">
    <location>
        <begin position="216"/>
        <end position="239"/>
    </location>
</feature>
<feature type="active site" description="Glycyl thioester intermediate" evidence="5">
    <location>
        <position position="1042"/>
    </location>
</feature>
<comment type="catalytic activity">
    <reaction evidence="1">
        <text>S-ubiquitinyl-[E2 ubiquitin-conjugating enzyme]-L-cysteine + [acceptor protein]-L-lysine = [E2 ubiquitin-conjugating enzyme]-L-cysteine + N(6)-ubiquitinyl-[acceptor protein]-L-lysine.</text>
        <dbReference type="EC" id="2.3.2.26"/>
    </reaction>
</comment>
<keyword evidence="9" id="KW-1185">Reference proteome</keyword>
<evidence type="ECO:0000256" key="2">
    <source>
        <dbReference type="ARBA" id="ARBA00012485"/>
    </source>
</evidence>
<dbReference type="GO" id="GO:0000209">
    <property type="term" value="P:protein polyubiquitination"/>
    <property type="evidence" value="ECO:0007669"/>
    <property type="project" value="InterPro"/>
</dbReference>
<dbReference type="SMART" id="SM00119">
    <property type="entry name" value="HECTc"/>
    <property type="match status" value="1"/>
</dbReference>
<organism evidence="8 9">
    <name type="scientific">Ascobolus immersus RN42</name>
    <dbReference type="NCBI Taxonomy" id="1160509"/>
    <lineage>
        <taxon>Eukaryota</taxon>
        <taxon>Fungi</taxon>
        <taxon>Dikarya</taxon>
        <taxon>Ascomycota</taxon>
        <taxon>Pezizomycotina</taxon>
        <taxon>Pezizomycetes</taxon>
        <taxon>Pezizales</taxon>
        <taxon>Ascobolaceae</taxon>
        <taxon>Ascobolus</taxon>
    </lineage>
</organism>
<dbReference type="PANTHER" id="PTHR45700">
    <property type="entry name" value="UBIQUITIN-PROTEIN LIGASE E3C"/>
    <property type="match status" value="1"/>
</dbReference>
<evidence type="ECO:0000256" key="6">
    <source>
        <dbReference type="SAM" id="MobiDB-lite"/>
    </source>
</evidence>
<dbReference type="SUPFAM" id="SSF56204">
    <property type="entry name" value="Hect, E3 ligase catalytic domain"/>
    <property type="match status" value="1"/>
</dbReference>
<feature type="region of interest" description="Disordered" evidence="6">
    <location>
        <begin position="311"/>
        <end position="345"/>
    </location>
</feature>
<dbReference type="Gene3D" id="3.30.2160.10">
    <property type="entry name" value="Hect, E3 ligase catalytic domain"/>
    <property type="match status" value="1"/>
</dbReference>
<accession>A0A3N4IS57</accession>
<gene>
    <name evidence="8" type="ORF">BJ508DRAFT_320945</name>
</gene>
<protein>
    <recommendedName>
        <fullName evidence="2">HECT-type E3 ubiquitin transferase</fullName>
        <ecNumber evidence="2">2.3.2.26</ecNumber>
    </recommendedName>
</protein>
<feature type="domain" description="HECT" evidence="7">
    <location>
        <begin position="729"/>
        <end position="1074"/>
    </location>
</feature>
<evidence type="ECO:0000313" key="9">
    <source>
        <dbReference type="Proteomes" id="UP000275078"/>
    </source>
</evidence>
<dbReference type="Gene3D" id="3.90.1750.10">
    <property type="entry name" value="Hect, E3 ligase catalytic domains"/>
    <property type="match status" value="1"/>
</dbReference>
<dbReference type="EC" id="2.3.2.26" evidence="2"/>
<dbReference type="GO" id="GO:0061630">
    <property type="term" value="F:ubiquitin protein ligase activity"/>
    <property type="evidence" value="ECO:0007669"/>
    <property type="project" value="UniProtKB-EC"/>
</dbReference>
<evidence type="ECO:0000259" key="7">
    <source>
        <dbReference type="PROSITE" id="PS50237"/>
    </source>
</evidence>
<proteinExistence type="predicted"/>
<keyword evidence="3" id="KW-0808">Transferase</keyword>
<dbReference type="STRING" id="1160509.A0A3N4IS57"/>
<feature type="region of interest" description="Disordered" evidence="6">
    <location>
        <begin position="1"/>
        <end position="24"/>
    </location>
</feature>
<dbReference type="EMBL" id="ML119647">
    <property type="protein sequence ID" value="RPA87050.1"/>
    <property type="molecule type" value="Genomic_DNA"/>
</dbReference>
<reference evidence="8 9" key="1">
    <citation type="journal article" date="2018" name="Nat. Ecol. Evol.">
        <title>Pezizomycetes genomes reveal the molecular basis of ectomycorrhizal truffle lifestyle.</title>
        <authorList>
            <person name="Murat C."/>
            <person name="Payen T."/>
            <person name="Noel B."/>
            <person name="Kuo A."/>
            <person name="Morin E."/>
            <person name="Chen J."/>
            <person name="Kohler A."/>
            <person name="Krizsan K."/>
            <person name="Balestrini R."/>
            <person name="Da Silva C."/>
            <person name="Montanini B."/>
            <person name="Hainaut M."/>
            <person name="Levati E."/>
            <person name="Barry K.W."/>
            <person name="Belfiori B."/>
            <person name="Cichocki N."/>
            <person name="Clum A."/>
            <person name="Dockter R.B."/>
            <person name="Fauchery L."/>
            <person name="Guy J."/>
            <person name="Iotti M."/>
            <person name="Le Tacon F."/>
            <person name="Lindquist E.A."/>
            <person name="Lipzen A."/>
            <person name="Malagnac F."/>
            <person name="Mello A."/>
            <person name="Molinier V."/>
            <person name="Miyauchi S."/>
            <person name="Poulain J."/>
            <person name="Riccioni C."/>
            <person name="Rubini A."/>
            <person name="Sitrit Y."/>
            <person name="Splivallo R."/>
            <person name="Traeger S."/>
            <person name="Wang M."/>
            <person name="Zifcakova L."/>
            <person name="Wipf D."/>
            <person name="Zambonelli A."/>
            <person name="Paolocci F."/>
            <person name="Nowrousian M."/>
            <person name="Ottonello S."/>
            <person name="Baldrian P."/>
            <person name="Spatafora J.W."/>
            <person name="Henrissat B."/>
            <person name="Nagy L.G."/>
            <person name="Aury J.M."/>
            <person name="Wincker P."/>
            <person name="Grigoriev I.V."/>
            <person name="Bonfante P."/>
            <person name="Martin F.M."/>
        </authorList>
    </citation>
    <scope>NUCLEOTIDE SEQUENCE [LARGE SCALE GENOMIC DNA]</scope>
    <source>
        <strain evidence="8 9">RN42</strain>
    </source>
</reference>
<feature type="region of interest" description="Disordered" evidence="6">
    <location>
        <begin position="161"/>
        <end position="182"/>
    </location>
</feature>
<evidence type="ECO:0000256" key="4">
    <source>
        <dbReference type="ARBA" id="ARBA00022786"/>
    </source>
</evidence>
<feature type="region of interest" description="Disordered" evidence="6">
    <location>
        <begin position="268"/>
        <end position="297"/>
    </location>
</feature>
<dbReference type="Proteomes" id="UP000275078">
    <property type="component" value="Unassembled WGS sequence"/>
</dbReference>
<feature type="region of interest" description="Disordered" evidence="6">
    <location>
        <begin position="44"/>
        <end position="70"/>
    </location>
</feature>
<sequence>MPSRQETQRMLHSQFGEDNIPTHAIRHSRSRSFNFLASSDSTEPIPINGKHSTTRTLGKGISDGDLKRSGDATVRLSRSFESSPVKPPDKQMASGNCCCCDLRVQWPGHLNVYRCTTCMTINDLLPVSQEKRPPAPPLSFDNLENLLRSIRSDFRHSMKGLGYLPPDRQNSPDVLTEKEYSPQLKPQIIISTASSGPTLEKPGDGADSVDALTLSVQPSNEGESAGNDARTASRKKQREITSRMFSPLDEHILKSFSNWDCLNNSFRESKPDDRGHSSHHRSGSTPESVDLRKSSVSGIIDIKPTPLRGEYEERLLRRATAPRRPSVSKEKERTKNPTEKPKTISLKTPDINWREVDGFYHALLTLGDGYLEEVMDDLQTNENLVGKEHGPFLDVEELRADIEEARAHTLRTLLKATETLLKRPGRPIKKAEDIRFLLIILGNPLLYGSHNNLMRIERSPTAMTKQESKRPMPRRQSTKSDGSASGNHSTIVKRILGLIGFLPNECHHYLVSWFARFPDDRFKKVVDLCNSFVTYRLAKQFEKKRDTADDSNASNGPGRKKKRDKGVIYDDDWQIKAAAKVMAILFAANNSTSARRHLDQSFDFDSEDVSNLSVALQAKYDARKRGQLIPTSDFYNSMLDYAELVPDFEAWESRSPRFCFCQYPFFFSIGSKITILEHDARRQMELKAREAFFSSISSKRSINQYMILKVRRECLVEDSLKGISEGVGSVDEIKKGLRIEFLGEDGIDGGGLRKEWFLLLVRDVFDPRNGMFTYDEDSGYCYFNPNSLESTEDFFLIGVIFGLAIYNSTILDVALPPFLFKKLLHGANHSTAPSFARTQLVYTLNDLAVYRPQLAAGLKELLEFKGDVQETFCRDFVATVERFGVITEVPLCPDGDKKPVTNANRREFVESYIRYIIDTSVARQFEPFKRGFFTVCAGNALSLFRPEEIELLIRGSAEPLDITSLQAVAVYENWHTKRPENEPLIQWFWEFFASITPKEQRMLLSFITGSDRIPATGATNLVIKIACMGQDLNNRFPIARTCFNQLCLWRYKTKEKFTSMLWRAVVDSQGFGLK</sequence>
<dbReference type="CDD" id="cd00078">
    <property type="entry name" value="HECTc"/>
    <property type="match status" value="1"/>
</dbReference>
<feature type="region of interest" description="Disordered" evidence="6">
    <location>
        <begin position="459"/>
        <end position="487"/>
    </location>
</feature>
<dbReference type="PROSITE" id="PS50237">
    <property type="entry name" value="HECT"/>
    <property type="match status" value="1"/>
</dbReference>
<evidence type="ECO:0000313" key="8">
    <source>
        <dbReference type="EMBL" id="RPA87050.1"/>
    </source>
</evidence>
<dbReference type="Pfam" id="PF00632">
    <property type="entry name" value="HECT"/>
    <property type="match status" value="1"/>
</dbReference>
<evidence type="ECO:0000256" key="5">
    <source>
        <dbReference type="PROSITE-ProRule" id="PRU00104"/>
    </source>
</evidence>
<dbReference type="InterPro" id="IPR035983">
    <property type="entry name" value="Hect_E3_ubiquitin_ligase"/>
</dbReference>
<dbReference type="OrthoDB" id="8068875at2759"/>
<keyword evidence="4 5" id="KW-0833">Ubl conjugation pathway</keyword>
<dbReference type="PANTHER" id="PTHR45700:SF9">
    <property type="entry name" value="HECT-TYPE E3 UBIQUITIN TRANSFERASE"/>
    <property type="match status" value="1"/>
</dbReference>
<evidence type="ECO:0000256" key="3">
    <source>
        <dbReference type="ARBA" id="ARBA00022679"/>
    </source>
</evidence>
<dbReference type="InterPro" id="IPR044611">
    <property type="entry name" value="E3A/B/C-like"/>
</dbReference>